<evidence type="ECO:0000256" key="2">
    <source>
        <dbReference type="ARBA" id="ARBA00022475"/>
    </source>
</evidence>
<dbReference type="EMBL" id="JAUIYO010000021">
    <property type="protein sequence ID" value="MFK2827100.1"/>
    <property type="molecule type" value="Genomic_DNA"/>
</dbReference>
<dbReference type="SMART" id="SM00283">
    <property type="entry name" value="MA"/>
    <property type="match status" value="1"/>
</dbReference>
<gene>
    <name evidence="11" type="ORF">QYG89_15755</name>
</gene>
<evidence type="ECO:0000256" key="5">
    <source>
        <dbReference type="ARBA" id="ARBA00029447"/>
    </source>
</evidence>
<dbReference type="Gene3D" id="3.30.450.20">
    <property type="entry name" value="PAS domain"/>
    <property type="match status" value="1"/>
</dbReference>
<keyword evidence="12" id="KW-1185">Reference proteome</keyword>
<evidence type="ECO:0000313" key="12">
    <source>
        <dbReference type="Proteomes" id="UP001619911"/>
    </source>
</evidence>
<keyword evidence="4 6" id="KW-0807">Transducer</keyword>
<accession>A0ABW8IC72</accession>
<dbReference type="Proteomes" id="UP001619911">
    <property type="component" value="Unassembled WGS sequence"/>
</dbReference>
<comment type="similarity">
    <text evidence="5">Belongs to the methyl-accepting chemotaxis (MCP) protein family.</text>
</comment>
<evidence type="ECO:0000313" key="11">
    <source>
        <dbReference type="EMBL" id="MFK2827100.1"/>
    </source>
</evidence>
<evidence type="ECO:0000259" key="9">
    <source>
        <dbReference type="PROSITE" id="PS50111"/>
    </source>
</evidence>
<comment type="caution">
    <text evidence="11">The sequence shown here is derived from an EMBL/GenBank/DDBJ whole genome shotgun (WGS) entry which is preliminary data.</text>
</comment>
<sequence>MGHKLMIAMTACSLLIVAIMGTVSVTKSKELLEKYAFEHAKLSVDNHSKSLNVTIEKIQSSVDGLAVTTLAMLDDVEALKTDPAYVASFQEKVRPIADQFSKQTEGAMAFYIRFNPTYTAPTSGLFHADTNNDGTIEQLVPTDFSQYDPSDIEHVGWYYVPMKAKEGTWLDPYNNENINVKMISYVVPLFKDGEEIGVVGMDIRFDLFSDAVANMKTSPHSYGALLNANQQFLIHPTYTQQETLEKVNHGLSEQLKGQGSGVAAVNAGKQEEIVSFSRLANGQYLLLASPKEEVYKNVHFISKLIWIVAIISILISILLSLYLSGQLTKPMRLLVRDMKKVQNGDLTVRTDIIHNDEVGEAAANFNLMTEQLHGMATSIHDVSNKVREASIELSSTSQETAASTEEVTTSVDEIAIGNNEQARFIHNGASITRHLSEEFHGLASTTEHIQNAARQMMNEQQDGILILQNLVTTTEKNEQATGHIETVIHQLNQKTEHIVEVLQTIQTIADQTNLLALNAAIESARAGEAGKGFAVVANEIRSLANQSKEATDHIRQTVQDIYHDTTLTVDAMAQVKETTGEQTNAVTKVHDSIQHLSQSIYEISKQMGQHSDSIMTLNKEVEHLASEIENISAVSEEQAAASSEISTIMHQQAKDVEKVNTSIEQLHQLVNELQNMVKTFKL</sequence>
<evidence type="ECO:0000259" key="10">
    <source>
        <dbReference type="PROSITE" id="PS50885"/>
    </source>
</evidence>
<dbReference type="Gene3D" id="1.10.287.950">
    <property type="entry name" value="Methyl-accepting chemotaxis protein"/>
    <property type="match status" value="1"/>
</dbReference>
<dbReference type="PANTHER" id="PTHR32089">
    <property type="entry name" value="METHYL-ACCEPTING CHEMOTAXIS PROTEIN MCPB"/>
    <property type="match status" value="1"/>
</dbReference>
<dbReference type="PROSITE" id="PS50885">
    <property type="entry name" value="HAMP"/>
    <property type="match status" value="1"/>
</dbReference>
<dbReference type="Pfam" id="PF00015">
    <property type="entry name" value="MCPsignal"/>
    <property type="match status" value="1"/>
</dbReference>
<dbReference type="CDD" id="cd12913">
    <property type="entry name" value="PDC1_MCP_like"/>
    <property type="match status" value="1"/>
</dbReference>
<feature type="transmembrane region" description="Helical" evidence="8">
    <location>
        <begin position="304"/>
        <end position="323"/>
    </location>
</feature>
<keyword evidence="2" id="KW-1003">Cell membrane</keyword>
<dbReference type="SUPFAM" id="SSF58104">
    <property type="entry name" value="Methyl-accepting chemotaxis protein (MCP) signaling domain"/>
    <property type="match status" value="1"/>
</dbReference>
<evidence type="ECO:0000256" key="1">
    <source>
        <dbReference type="ARBA" id="ARBA00004236"/>
    </source>
</evidence>
<proteinExistence type="inferred from homology"/>
<dbReference type="Pfam" id="PF22673">
    <property type="entry name" value="MCP-like_PDC_1"/>
    <property type="match status" value="1"/>
</dbReference>
<dbReference type="InterPro" id="IPR004089">
    <property type="entry name" value="MCPsignal_dom"/>
</dbReference>
<feature type="coiled-coil region" evidence="7">
    <location>
        <begin position="614"/>
        <end position="676"/>
    </location>
</feature>
<dbReference type="Gene3D" id="6.10.340.10">
    <property type="match status" value="1"/>
</dbReference>
<dbReference type="Pfam" id="PF00672">
    <property type="entry name" value="HAMP"/>
    <property type="match status" value="1"/>
</dbReference>
<evidence type="ECO:0000256" key="4">
    <source>
        <dbReference type="ARBA" id="ARBA00023224"/>
    </source>
</evidence>
<keyword evidence="8" id="KW-0812">Transmembrane</keyword>
<dbReference type="CDD" id="cd06225">
    <property type="entry name" value="HAMP"/>
    <property type="match status" value="1"/>
</dbReference>
<dbReference type="SMART" id="SM00304">
    <property type="entry name" value="HAMP"/>
    <property type="match status" value="1"/>
</dbReference>
<dbReference type="PANTHER" id="PTHR32089:SF112">
    <property type="entry name" value="LYSOZYME-LIKE PROTEIN-RELATED"/>
    <property type="match status" value="1"/>
</dbReference>
<dbReference type="PROSITE" id="PS50111">
    <property type="entry name" value="CHEMOTAXIS_TRANSDUC_2"/>
    <property type="match status" value="1"/>
</dbReference>
<protein>
    <submittedName>
        <fullName evidence="11">Methyl-accepting chemotaxis protein</fullName>
    </submittedName>
</protein>
<evidence type="ECO:0000256" key="3">
    <source>
        <dbReference type="ARBA" id="ARBA00023136"/>
    </source>
</evidence>
<evidence type="ECO:0000256" key="7">
    <source>
        <dbReference type="SAM" id="Coils"/>
    </source>
</evidence>
<reference evidence="11 12" key="1">
    <citation type="submission" date="2023-07" db="EMBL/GenBank/DDBJ databases">
        <title>Bacillus lucianemedeirus sp. nov, a new species isolated from an immunobiological production facility.</title>
        <authorList>
            <person name="Costa L.V."/>
            <person name="Miranda R.V.S.L."/>
            <person name="Brandao M.L.L."/>
            <person name="Reis C.M.F."/>
            <person name="Frazao A.M."/>
            <person name="Cruz F.V."/>
            <person name="Baio P.V.P."/>
            <person name="Veras J.F.C."/>
            <person name="Ramos J.N."/>
            <person name="Vieira V."/>
        </authorList>
    </citation>
    <scope>NUCLEOTIDE SEQUENCE [LARGE SCALE GENOMIC DNA]</scope>
    <source>
        <strain evidence="11 12">B190/17</strain>
    </source>
</reference>
<evidence type="ECO:0000256" key="6">
    <source>
        <dbReference type="PROSITE-ProRule" id="PRU00284"/>
    </source>
</evidence>
<keyword evidence="7" id="KW-0175">Coiled coil</keyword>
<organism evidence="11 12">
    <name type="scientific">Bacillus lumedeiriae</name>
    <dbReference type="NCBI Taxonomy" id="3058829"/>
    <lineage>
        <taxon>Bacteria</taxon>
        <taxon>Bacillati</taxon>
        <taxon>Bacillota</taxon>
        <taxon>Bacilli</taxon>
        <taxon>Bacillales</taxon>
        <taxon>Bacillaceae</taxon>
        <taxon>Bacillus</taxon>
    </lineage>
</organism>
<feature type="domain" description="Methyl-accepting transducer" evidence="9">
    <location>
        <begin position="396"/>
        <end position="646"/>
    </location>
</feature>
<name>A0ABW8IC72_9BACI</name>
<keyword evidence="3 8" id="KW-0472">Membrane</keyword>
<keyword evidence="8" id="KW-1133">Transmembrane helix</keyword>
<dbReference type="CDD" id="cd18774">
    <property type="entry name" value="PDC2_HK_sensor"/>
    <property type="match status" value="1"/>
</dbReference>
<feature type="domain" description="HAMP" evidence="10">
    <location>
        <begin position="325"/>
        <end position="377"/>
    </location>
</feature>
<evidence type="ECO:0000256" key="8">
    <source>
        <dbReference type="SAM" id="Phobius"/>
    </source>
</evidence>
<dbReference type="InterPro" id="IPR003660">
    <property type="entry name" value="HAMP_dom"/>
</dbReference>
<comment type="subcellular location">
    <subcellularLocation>
        <location evidence="1">Cell membrane</location>
    </subcellularLocation>
</comment>